<dbReference type="InterPro" id="IPR025322">
    <property type="entry name" value="PADRE_dom"/>
</dbReference>
<sequence>MGNCIILQQKVIKVIKANGETLEYKPPMKVHQILSKFSGHALCDALPVVQHLRPDEDMIGGRVYYLLPPLVAPPKARKKKTVRFATPTPDEAGAEKGEASGVLRIKIVISKQQLQAILEKGTGVTVDDMISKSPSCAKLNDIDNNLRCDHKDRAIGWTPELESIPEGNCVVS</sequence>
<dbReference type="AlphaFoldDB" id="A0AAV1CQW0"/>
<dbReference type="Pfam" id="PF14009">
    <property type="entry name" value="PADRE"/>
    <property type="match status" value="1"/>
</dbReference>
<gene>
    <name evidence="1" type="ORF">OLC1_LOCUS8141</name>
</gene>
<organism evidence="1 2">
    <name type="scientific">Oldenlandia corymbosa var. corymbosa</name>
    <dbReference type="NCBI Taxonomy" id="529605"/>
    <lineage>
        <taxon>Eukaryota</taxon>
        <taxon>Viridiplantae</taxon>
        <taxon>Streptophyta</taxon>
        <taxon>Embryophyta</taxon>
        <taxon>Tracheophyta</taxon>
        <taxon>Spermatophyta</taxon>
        <taxon>Magnoliopsida</taxon>
        <taxon>eudicotyledons</taxon>
        <taxon>Gunneridae</taxon>
        <taxon>Pentapetalae</taxon>
        <taxon>asterids</taxon>
        <taxon>lamiids</taxon>
        <taxon>Gentianales</taxon>
        <taxon>Rubiaceae</taxon>
        <taxon>Rubioideae</taxon>
        <taxon>Spermacoceae</taxon>
        <taxon>Hedyotis-Oldenlandia complex</taxon>
        <taxon>Oldenlandia</taxon>
    </lineage>
</organism>
<keyword evidence="2" id="KW-1185">Reference proteome</keyword>
<dbReference type="PANTHER" id="PTHR33148:SF46">
    <property type="entry name" value="EMB|CAB85509.1"/>
    <property type="match status" value="1"/>
</dbReference>
<reference evidence="1" key="1">
    <citation type="submission" date="2023-03" db="EMBL/GenBank/DDBJ databases">
        <authorList>
            <person name="Julca I."/>
        </authorList>
    </citation>
    <scope>NUCLEOTIDE SEQUENCE</scope>
</reference>
<dbReference type="EMBL" id="OX459120">
    <property type="protein sequence ID" value="CAI9097730.1"/>
    <property type="molecule type" value="Genomic_DNA"/>
</dbReference>
<dbReference type="Proteomes" id="UP001161247">
    <property type="component" value="Chromosome 3"/>
</dbReference>
<accession>A0AAV1CQW0</accession>
<name>A0AAV1CQW0_OLDCO</name>
<proteinExistence type="predicted"/>
<evidence type="ECO:0000313" key="1">
    <source>
        <dbReference type="EMBL" id="CAI9097730.1"/>
    </source>
</evidence>
<evidence type="ECO:0000313" key="2">
    <source>
        <dbReference type="Proteomes" id="UP001161247"/>
    </source>
</evidence>
<protein>
    <submittedName>
        <fullName evidence="1">OLC1v1034208C1</fullName>
    </submittedName>
</protein>
<dbReference type="PANTHER" id="PTHR33148">
    <property type="entry name" value="PLASTID MOVEMENT IMPAIRED PROTEIN-RELATED"/>
    <property type="match status" value="1"/>
</dbReference>